<name>A0A2T2WUD5_9FIRM</name>
<dbReference type="InterPro" id="IPR036527">
    <property type="entry name" value="SCP2_sterol-bd_dom_sf"/>
</dbReference>
<gene>
    <name evidence="1" type="ORF">C7B43_15965</name>
</gene>
<organism evidence="1 2">
    <name type="scientific">Sulfobacillus benefaciens</name>
    <dbReference type="NCBI Taxonomy" id="453960"/>
    <lineage>
        <taxon>Bacteria</taxon>
        <taxon>Bacillati</taxon>
        <taxon>Bacillota</taxon>
        <taxon>Clostridia</taxon>
        <taxon>Eubacteriales</taxon>
        <taxon>Clostridiales Family XVII. Incertae Sedis</taxon>
        <taxon>Sulfobacillus</taxon>
    </lineage>
</organism>
<dbReference type="AlphaFoldDB" id="A0A2T2WUD5"/>
<reference evidence="1 2" key="1">
    <citation type="journal article" date="2014" name="BMC Genomics">
        <title>Comparison of environmental and isolate Sulfobacillus genomes reveals diverse carbon, sulfur, nitrogen, and hydrogen metabolisms.</title>
        <authorList>
            <person name="Justice N.B."/>
            <person name="Norman A."/>
            <person name="Brown C.T."/>
            <person name="Singh A."/>
            <person name="Thomas B.C."/>
            <person name="Banfield J.F."/>
        </authorList>
    </citation>
    <scope>NUCLEOTIDE SEQUENCE [LARGE SCALE GENOMIC DNA]</scope>
    <source>
        <strain evidence="1">AMDSBA1</strain>
    </source>
</reference>
<accession>A0A2T2WUD5</accession>
<evidence type="ECO:0000313" key="2">
    <source>
        <dbReference type="Proteomes" id="UP000242699"/>
    </source>
</evidence>
<comment type="caution">
    <text evidence="1">The sequence shown here is derived from an EMBL/GenBank/DDBJ whole genome shotgun (WGS) entry which is preliminary data.</text>
</comment>
<dbReference type="SUPFAM" id="SSF55718">
    <property type="entry name" value="SCP-like"/>
    <property type="match status" value="1"/>
</dbReference>
<dbReference type="Proteomes" id="UP000242699">
    <property type="component" value="Unassembled WGS sequence"/>
</dbReference>
<protein>
    <recommendedName>
        <fullName evidence="3">SCP2 domain-containing protein</fullName>
    </recommendedName>
</protein>
<sequence>MATYQSAEEFIDVLTEVADRVKNSDAAKSLREAGLVVAFVYHHPDFVVLMDGRSPTNDGSYMSMTFHQDLPAADVSFESSADVGHQFWSGHMDVPNALARGQVKAKGAITKALKLIPLLPPLYDVYNQVRQNKALG</sequence>
<evidence type="ECO:0008006" key="3">
    <source>
        <dbReference type="Google" id="ProtNLM"/>
    </source>
</evidence>
<proteinExistence type="predicted"/>
<evidence type="ECO:0000313" key="1">
    <source>
        <dbReference type="EMBL" id="PSR25846.1"/>
    </source>
</evidence>
<dbReference type="EMBL" id="PXYT01000049">
    <property type="protein sequence ID" value="PSR25846.1"/>
    <property type="molecule type" value="Genomic_DNA"/>
</dbReference>
<dbReference type="Gene3D" id="3.30.1050.10">
    <property type="entry name" value="SCP2 sterol-binding domain"/>
    <property type="match status" value="1"/>
</dbReference>